<evidence type="ECO:0000313" key="3">
    <source>
        <dbReference type="EMBL" id="EJR43935.1"/>
    </source>
</evidence>
<dbReference type="Pfam" id="PF06713">
    <property type="entry name" value="bPH_4"/>
    <property type="match status" value="1"/>
</dbReference>
<dbReference type="InterPro" id="IPR009589">
    <property type="entry name" value="PH_YyaB-like"/>
</dbReference>
<keyword evidence="1" id="KW-0812">Transmembrane</keyword>
<reference evidence="3 4" key="1">
    <citation type="submission" date="2012-04" db="EMBL/GenBank/DDBJ databases">
        <title>The Genome Sequence of Bacillus cereus VD078.</title>
        <authorList>
            <consortium name="The Broad Institute Genome Sequencing Platform"/>
            <consortium name="The Broad Institute Genome Sequencing Center for Infectious Disease"/>
            <person name="Feldgarden M."/>
            <person name="Van der Auwera G.A."/>
            <person name="Mahillon J."/>
            <person name="Duprez V."/>
            <person name="Timmery S."/>
            <person name="Mattelet C."/>
            <person name="Dierick K."/>
            <person name="Sun M."/>
            <person name="Yu Z."/>
            <person name="Zhu L."/>
            <person name="Hu X."/>
            <person name="Shank E.B."/>
            <person name="Swiecicka I."/>
            <person name="Hansen B.M."/>
            <person name="Andrup L."/>
            <person name="Young S.K."/>
            <person name="Zeng Q."/>
            <person name="Gargeya S."/>
            <person name="Fitzgerald M."/>
            <person name="Haas B."/>
            <person name="Abouelleil A."/>
            <person name="Alvarado L."/>
            <person name="Arachchi H.M."/>
            <person name="Berlin A."/>
            <person name="Chapman S.B."/>
            <person name="Goldberg J."/>
            <person name="Griggs A."/>
            <person name="Gujja S."/>
            <person name="Hansen M."/>
            <person name="Howarth C."/>
            <person name="Imamovic A."/>
            <person name="Larimer J."/>
            <person name="McCowen C."/>
            <person name="Montmayeur A."/>
            <person name="Murphy C."/>
            <person name="Neiman D."/>
            <person name="Pearson M."/>
            <person name="Priest M."/>
            <person name="Roberts A."/>
            <person name="Saif S."/>
            <person name="Shea T."/>
            <person name="Sisk P."/>
            <person name="Sykes S."/>
            <person name="Wortman J."/>
            <person name="Nusbaum C."/>
            <person name="Birren B."/>
        </authorList>
    </citation>
    <scope>NUCLEOTIDE SEQUENCE [LARGE SCALE GENOMIC DNA]</scope>
    <source>
        <strain evidence="3 4">VD078</strain>
    </source>
</reference>
<dbReference type="Proteomes" id="UP000006976">
    <property type="component" value="Unassembled WGS sequence"/>
</dbReference>
<proteinExistence type="predicted"/>
<gene>
    <name evidence="3" type="ORF">III_00825</name>
</gene>
<feature type="transmembrane region" description="Helical" evidence="1">
    <location>
        <begin position="12"/>
        <end position="33"/>
    </location>
</feature>
<evidence type="ECO:0000313" key="4">
    <source>
        <dbReference type="Proteomes" id="UP000006976"/>
    </source>
</evidence>
<dbReference type="EMBL" id="AHEV01000008">
    <property type="protein sequence ID" value="EJR43935.1"/>
    <property type="molecule type" value="Genomic_DNA"/>
</dbReference>
<evidence type="ECO:0000256" key="1">
    <source>
        <dbReference type="SAM" id="Phobius"/>
    </source>
</evidence>
<dbReference type="AlphaFoldDB" id="A0ABC9R857"/>
<keyword evidence="1" id="KW-1133">Transmembrane helix</keyword>
<keyword evidence="1" id="KW-0472">Membrane</keyword>
<evidence type="ECO:0000259" key="2">
    <source>
        <dbReference type="Pfam" id="PF06713"/>
    </source>
</evidence>
<feature type="transmembrane region" description="Helical" evidence="1">
    <location>
        <begin position="39"/>
        <end position="58"/>
    </location>
</feature>
<protein>
    <recommendedName>
        <fullName evidence="2">Uncharacterized protein YyaB-like PH domain-containing protein</fullName>
    </recommendedName>
</protein>
<sequence>MGMNFPIQRSKLGMIFVSITLAFMVIYPIVMFFTRKGDWASALIGMGLCFIVNVPLVWEMFIKKHKVENGILKYGILNDDVVLKDIRVIRQVGKSFEITTNAYKVHMIAMPQDPDEFLALIAKENPYVKIEMVGKK</sequence>
<organism evidence="3 4">
    <name type="scientific">Bacillus mycoides</name>
    <dbReference type="NCBI Taxonomy" id="1405"/>
    <lineage>
        <taxon>Bacteria</taxon>
        <taxon>Bacillati</taxon>
        <taxon>Bacillota</taxon>
        <taxon>Bacilli</taxon>
        <taxon>Bacillales</taxon>
        <taxon>Bacillaceae</taxon>
        <taxon>Bacillus</taxon>
        <taxon>Bacillus cereus group</taxon>
    </lineage>
</organism>
<comment type="caution">
    <text evidence="3">The sequence shown here is derived from an EMBL/GenBank/DDBJ whole genome shotgun (WGS) entry which is preliminary data.</text>
</comment>
<feature type="domain" description="Uncharacterized protein YyaB-like PH" evidence="2">
    <location>
        <begin position="64"/>
        <end position="125"/>
    </location>
</feature>
<accession>A0ABC9R857</accession>
<name>A0ABC9R857_BACMY</name>